<feature type="region of interest" description="Disordered" evidence="1">
    <location>
        <begin position="209"/>
        <end position="267"/>
    </location>
</feature>
<name>A0A2T0LWQ6_9PSEU</name>
<keyword evidence="4" id="KW-1185">Reference proteome</keyword>
<feature type="transmembrane region" description="Helical" evidence="2">
    <location>
        <begin position="277"/>
        <end position="296"/>
    </location>
</feature>
<keyword evidence="2" id="KW-1133">Transmembrane helix</keyword>
<comment type="caution">
    <text evidence="3">The sequence shown here is derived from an EMBL/GenBank/DDBJ whole genome shotgun (WGS) entry which is preliminary data.</text>
</comment>
<dbReference type="EMBL" id="PVNH01000004">
    <property type="protein sequence ID" value="PRX48456.1"/>
    <property type="molecule type" value="Genomic_DNA"/>
</dbReference>
<sequence>MRLVRFPRQPARVSGDIRAALASLGRGQTVIGGIGVLGVRPPGWTRDLDAVLITPRGVVVVVGVDLPDPSIRLEAPLAGQWKADGWPLVHRGEAVNPAIEALELAESLASLVRAEQPDVPIGTVIAVGPFVETIEQPPTDLAGPVRVVYPTATSMLAATVSLASADDPLSATQVRSVLSVVAPDAPEQPDDALRAEGFPVADEEHPLAASAPTVPAPHPARAGTTTTSRPAPAPRPAVPGGPIAAPVSPVPDPRPPVPSARGRAPASRHRRVRWQGVAALALLVLLAVAAIAVAVADGGGEPGDRPPTVVPAGGLDFTERATASDSRCAPHATGDLQVALREHGCVRLHRGSYDTTVDGTLIAVSFAAITFADDATAAEFLAVAETPGSGTVEDLATRTGDWPDPAPTFANAAFAAAADGPTVRLTLSGPLRGAAEPGDAGLAKVARAALELPVPP</sequence>
<evidence type="ECO:0000256" key="2">
    <source>
        <dbReference type="SAM" id="Phobius"/>
    </source>
</evidence>
<protein>
    <submittedName>
        <fullName evidence="3">Uncharacterized protein</fullName>
    </submittedName>
</protein>
<gene>
    <name evidence="3" type="ORF">B0I33_104272</name>
</gene>
<evidence type="ECO:0000313" key="3">
    <source>
        <dbReference type="EMBL" id="PRX48456.1"/>
    </source>
</evidence>
<evidence type="ECO:0000256" key="1">
    <source>
        <dbReference type="SAM" id="MobiDB-lite"/>
    </source>
</evidence>
<evidence type="ECO:0000313" key="4">
    <source>
        <dbReference type="Proteomes" id="UP000238362"/>
    </source>
</evidence>
<dbReference type="RefSeq" id="WP_106178540.1">
    <property type="nucleotide sequence ID" value="NZ_PVNH01000004.1"/>
</dbReference>
<feature type="compositionally biased region" description="Pro residues" evidence="1">
    <location>
        <begin position="248"/>
        <end position="258"/>
    </location>
</feature>
<accession>A0A2T0LWQ6</accession>
<feature type="compositionally biased region" description="Low complexity" evidence="1">
    <location>
        <begin position="219"/>
        <end position="230"/>
    </location>
</feature>
<dbReference type="Proteomes" id="UP000238362">
    <property type="component" value="Unassembled WGS sequence"/>
</dbReference>
<keyword evidence="2" id="KW-0472">Membrane</keyword>
<keyword evidence="2" id="KW-0812">Transmembrane</keyword>
<reference evidence="3 4" key="1">
    <citation type="submission" date="2018-03" db="EMBL/GenBank/DDBJ databases">
        <title>Genomic Encyclopedia of Type Strains, Phase III (KMG-III): the genomes of soil and plant-associated and newly described type strains.</title>
        <authorList>
            <person name="Whitman W."/>
        </authorList>
    </citation>
    <scope>NUCLEOTIDE SEQUENCE [LARGE SCALE GENOMIC DNA]</scope>
    <source>
        <strain evidence="3 4">CGMCC 4.7125</strain>
    </source>
</reference>
<dbReference type="AlphaFoldDB" id="A0A2T0LWQ6"/>
<proteinExistence type="predicted"/>
<organism evidence="3 4">
    <name type="scientific">Prauserella shujinwangii</name>
    <dbReference type="NCBI Taxonomy" id="1453103"/>
    <lineage>
        <taxon>Bacteria</taxon>
        <taxon>Bacillati</taxon>
        <taxon>Actinomycetota</taxon>
        <taxon>Actinomycetes</taxon>
        <taxon>Pseudonocardiales</taxon>
        <taxon>Pseudonocardiaceae</taxon>
        <taxon>Prauserella</taxon>
    </lineage>
</organism>
<dbReference type="OrthoDB" id="3663113at2"/>